<evidence type="ECO:0000313" key="1">
    <source>
        <dbReference type="EMBL" id="PWY84994.1"/>
    </source>
</evidence>
<evidence type="ECO:0000313" key="2">
    <source>
        <dbReference type="Proteomes" id="UP000247233"/>
    </source>
</evidence>
<accession>A0A317WEY3</accession>
<organism evidence="1 2">
    <name type="scientific">Aspergillus heteromorphus CBS 117.55</name>
    <dbReference type="NCBI Taxonomy" id="1448321"/>
    <lineage>
        <taxon>Eukaryota</taxon>
        <taxon>Fungi</taxon>
        <taxon>Dikarya</taxon>
        <taxon>Ascomycota</taxon>
        <taxon>Pezizomycotina</taxon>
        <taxon>Eurotiomycetes</taxon>
        <taxon>Eurotiomycetidae</taxon>
        <taxon>Eurotiales</taxon>
        <taxon>Aspergillaceae</taxon>
        <taxon>Aspergillus</taxon>
        <taxon>Aspergillus subgen. Circumdati</taxon>
    </lineage>
</organism>
<dbReference type="RefSeq" id="XP_025400336.1">
    <property type="nucleotide sequence ID" value="XM_025546554.1"/>
</dbReference>
<dbReference type="OrthoDB" id="4501419at2759"/>
<name>A0A317WEY3_9EURO</name>
<gene>
    <name evidence="1" type="ORF">BO70DRAFT_395670</name>
</gene>
<comment type="caution">
    <text evidence="1">The sequence shown here is derived from an EMBL/GenBank/DDBJ whole genome shotgun (WGS) entry which is preliminary data.</text>
</comment>
<reference evidence="1 2" key="1">
    <citation type="submission" date="2016-12" db="EMBL/GenBank/DDBJ databases">
        <title>The genomes of Aspergillus section Nigri reveals drivers in fungal speciation.</title>
        <authorList>
            <consortium name="DOE Joint Genome Institute"/>
            <person name="Vesth T.C."/>
            <person name="Nybo J."/>
            <person name="Theobald S."/>
            <person name="Brandl J."/>
            <person name="Frisvad J.C."/>
            <person name="Nielsen K.F."/>
            <person name="Lyhne E.K."/>
            <person name="Kogle M.E."/>
            <person name="Kuo A."/>
            <person name="Riley R."/>
            <person name="Clum A."/>
            <person name="Nolan M."/>
            <person name="Lipzen A."/>
            <person name="Salamov A."/>
            <person name="Henrissat B."/>
            <person name="Wiebenga A."/>
            <person name="De Vries R.P."/>
            <person name="Grigoriev I.V."/>
            <person name="Mortensen U.H."/>
            <person name="Andersen M.R."/>
            <person name="Baker S.E."/>
        </authorList>
    </citation>
    <scope>NUCLEOTIDE SEQUENCE [LARGE SCALE GENOMIC DNA]</scope>
    <source>
        <strain evidence="1 2">CBS 117.55</strain>
    </source>
</reference>
<dbReference type="AlphaFoldDB" id="A0A317WEY3"/>
<keyword evidence="2" id="KW-1185">Reference proteome</keyword>
<proteinExistence type="predicted"/>
<dbReference type="STRING" id="1448321.A0A317WEY3"/>
<dbReference type="GeneID" id="37068791"/>
<sequence>MRALTEPVVPGDLLLVQTPSLRCMLVVEEAAITSTTPDTSTITVRETQWHIPLQPGYWMVSGPEVLYGGPPHEHEPHKEGKLCLSESHTVDPPYGTLATFLKDLVEEEGEKEFDILVKPHGRDVMEIYFEGDCPYCEDGDGWIDCPPAIEVYPELMIRHSRDHLCQFCLGYDIALEDRVRMEMLIALYHRTSVLQMTDHTRRKLRQTLLVLYRARVAIITARKEEMGIRHEDFVCDLLH</sequence>
<dbReference type="EMBL" id="MSFL01000009">
    <property type="protein sequence ID" value="PWY84994.1"/>
    <property type="molecule type" value="Genomic_DNA"/>
</dbReference>
<dbReference type="VEuPathDB" id="FungiDB:BO70DRAFT_395670"/>
<dbReference type="Proteomes" id="UP000247233">
    <property type="component" value="Unassembled WGS sequence"/>
</dbReference>
<protein>
    <submittedName>
        <fullName evidence="1">Uncharacterized protein</fullName>
    </submittedName>
</protein>